<dbReference type="InterPro" id="IPR011009">
    <property type="entry name" value="Kinase-like_dom_sf"/>
</dbReference>
<evidence type="ECO:0000259" key="3">
    <source>
        <dbReference type="PROSITE" id="PS50011"/>
    </source>
</evidence>
<gene>
    <name evidence="4" type="ORF">BD410DRAFT_708560</name>
</gene>
<dbReference type="GO" id="GO:0004672">
    <property type="term" value="F:protein kinase activity"/>
    <property type="evidence" value="ECO:0007669"/>
    <property type="project" value="InterPro"/>
</dbReference>
<dbReference type="InterPro" id="IPR050528">
    <property type="entry name" value="L-type_Lectin-RKs"/>
</dbReference>
<evidence type="ECO:0000256" key="2">
    <source>
        <dbReference type="ARBA" id="ARBA00022840"/>
    </source>
</evidence>
<dbReference type="PANTHER" id="PTHR27007">
    <property type="match status" value="1"/>
</dbReference>
<feature type="non-terminal residue" evidence="4">
    <location>
        <position position="81"/>
    </location>
</feature>
<organism evidence="4 5">
    <name type="scientific">Rickenella mellea</name>
    <dbReference type="NCBI Taxonomy" id="50990"/>
    <lineage>
        <taxon>Eukaryota</taxon>
        <taxon>Fungi</taxon>
        <taxon>Dikarya</taxon>
        <taxon>Basidiomycota</taxon>
        <taxon>Agaricomycotina</taxon>
        <taxon>Agaricomycetes</taxon>
        <taxon>Hymenochaetales</taxon>
        <taxon>Rickenellaceae</taxon>
        <taxon>Rickenella</taxon>
    </lineage>
</organism>
<keyword evidence="4" id="KW-0418">Kinase</keyword>
<evidence type="ECO:0000256" key="1">
    <source>
        <dbReference type="ARBA" id="ARBA00022741"/>
    </source>
</evidence>
<dbReference type="SUPFAM" id="SSF56112">
    <property type="entry name" value="Protein kinase-like (PK-like)"/>
    <property type="match status" value="1"/>
</dbReference>
<name>A0A4Y7PFR6_9AGAM</name>
<evidence type="ECO:0000313" key="5">
    <source>
        <dbReference type="Proteomes" id="UP000294933"/>
    </source>
</evidence>
<keyword evidence="1" id="KW-0547">Nucleotide-binding</keyword>
<dbReference type="InterPro" id="IPR008266">
    <property type="entry name" value="Tyr_kinase_AS"/>
</dbReference>
<dbReference type="PROSITE" id="PS50011">
    <property type="entry name" value="PROTEIN_KINASE_DOM"/>
    <property type="match status" value="1"/>
</dbReference>
<dbReference type="Proteomes" id="UP000294933">
    <property type="component" value="Unassembled WGS sequence"/>
</dbReference>
<dbReference type="InterPro" id="IPR000719">
    <property type="entry name" value="Prot_kinase_dom"/>
</dbReference>
<protein>
    <submittedName>
        <fullName evidence="4">Kinase-like protein</fullName>
    </submittedName>
</protein>
<proteinExistence type="predicted"/>
<reference evidence="4 5" key="1">
    <citation type="submission" date="2018-06" db="EMBL/GenBank/DDBJ databases">
        <title>A transcriptomic atlas of mushroom development highlights an independent origin of complex multicellularity.</title>
        <authorList>
            <consortium name="DOE Joint Genome Institute"/>
            <person name="Krizsan K."/>
            <person name="Almasi E."/>
            <person name="Merenyi Z."/>
            <person name="Sahu N."/>
            <person name="Viragh M."/>
            <person name="Koszo T."/>
            <person name="Mondo S."/>
            <person name="Kiss B."/>
            <person name="Balint B."/>
            <person name="Kues U."/>
            <person name="Barry K."/>
            <person name="Hegedus J.C."/>
            <person name="Henrissat B."/>
            <person name="Johnson J."/>
            <person name="Lipzen A."/>
            <person name="Ohm R."/>
            <person name="Nagy I."/>
            <person name="Pangilinan J."/>
            <person name="Yan J."/>
            <person name="Xiong Y."/>
            <person name="Grigoriev I.V."/>
            <person name="Hibbett D.S."/>
            <person name="Nagy L.G."/>
        </authorList>
    </citation>
    <scope>NUCLEOTIDE SEQUENCE [LARGE SCALE GENOMIC DNA]</scope>
    <source>
        <strain evidence="4 5">SZMC22713</strain>
    </source>
</reference>
<keyword evidence="5" id="KW-1185">Reference proteome</keyword>
<dbReference type="Pfam" id="PF00069">
    <property type="entry name" value="Pkinase"/>
    <property type="match status" value="1"/>
</dbReference>
<keyword evidence="4" id="KW-0808">Transferase</keyword>
<dbReference type="AlphaFoldDB" id="A0A4Y7PFR6"/>
<dbReference type="OrthoDB" id="3248549at2759"/>
<accession>A0A4Y7PFR6</accession>
<sequence length="81" mass="9126">IIHGDLRAANILIDSRRNARLTDFGISSRYENGTKVCTPQIVTNVRWLAYELVDLPDESAGEKVNEQTDMFAFGCVMHEVN</sequence>
<dbReference type="VEuPathDB" id="FungiDB:BD410DRAFT_708560"/>
<evidence type="ECO:0000313" key="4">
    <source>
        <dbReference type="EMBL" id="TDL14243.1"/>
    </source>
</evidence>
<feature type="non-terminal residue" evidence="4">
    <location>
        <position position="1"/>
    </location>
</feature>
<dbReference type="EMBL" id="ML170365">
    <property type="protein sequence ID" value="TDL14243.1"/>
    <property type="molecule type" value="Genomic_DNA"/>
</dbReference>
<dbReference type="PROSITE" id="PS00109">
    <property type="entry name" value="PROTEIN_KINASE_TYR"/>
    <property type="match status" value="1"/>
</dbReference>
<keyword evidence="2" id="KW-0067">ATP-binding</keyword>
<dbReference type="Gene3D" id="1.10.510.10">
    <property type="entry name" value="Transferase(Phosphotransferase) domain 1"/>
    <property type="match status" value="1"/>
</dbReference>
<feature type="domain" description="Protein kinase" evidence="3">
    <location>
        <begin position="1"/>
        <end position="81"/>
    </location>
</feature>
<dbReference type="GO" id="GO:0005524">
    <property type="term" value="F:ATP binding"/>
    <property type="evidence" value="ECO:0007669"/>
    <property type="project" value="UniProtKB-KW"/>
</dbReference>